<comment type="caution">
    <text evidence="3">The sequence shown here is derived from an EMBL/GenBank/DDBJ whole genome shotgun (WGS) entry which is preliminary data.</text>
</comment>
<dbReference type="EMBL" id="JBHTCM010000003">
    <property type="protein sequence ID" value="MFC7331579.1"/>
    <property type="molecule type" value="Genomic_DNA"/>
</dbReference>
<evidence type="ECO:0000313" key="3">
    <source>
        <dbReference type="EMBL" id="MFC7331579.1"/>
    </source>
</evidence>
<feature type="region of interest" description="Disordered" evidence="1">
    <location>
        <begin position="1"/>
        <end position="29"/>
    </location>
</feature>
<feature type="compositionally biased region" description="Low complexity" evidence="1">
    <location>
        <begin position="1"/>
        <end position="21"/>
    </location>
</feature>
<feature type="transmembrane region" description="Helical" evidence="2">
    <location>
        <begin position="37"/>
        <end position="66"/>
    </location>
</feature>
<name>A0ABW2KR94_9PROT</name>
<keyword evidence="2" id="KW-1133">Transmembrane helix</keyword>
<gene>
    <name evidence="3" type="primary">napE</name>
    <name evidence="3" type="ORF">ACFQPS_00255</name>
</gene>
<sequence>MSQAPAPSASAQSAPPSGPSDADPDGRGSRDRRRVELVAFFFLAFVIWPFLAVAVVGGYGFLVWMYQLVMGPPGPPQV</sequence>
<keyword evidence="2" id="KW-0812">Transmembrane</keyword>
<keyword evidence="2" id="KW-0472">Membrane</keyword>
<dbReference type="InterPro" id="IPR004448">
    <property type="entry name" value="Nitrate_reductase_NapE"/>
</dbReference>
<dbReference type="NCBIfam" id="TIGR02973">
    <property type="entry name" value="nitrate_rd_NapE"/>
    <property type="match status" value="1"/>
</dbReference>
<evidence type="ECO:0000256" key="2">
    <source>
        <dbReference type="SAM" id="Phobius"/>
    </source>
</evidence>
<organism evidence="3 4">
    <name type="scientific">Rhodocista pekingensis</name>
    <dbReference type="NCBI Taxonomy" id="201185"/>
    <lineage>
        <taxon>Bacteria</taxon>
        <taxon>Pseudomonadati</taxon>
        <taxon>Pseudomonadota</taxon>
        <taxon>Alphaproteobacteria</taxon>
        <taxon>Rhodospirillales</taxon>
        <taxon>Azospirillaceae</taxon>
        <taxon>Rhodocista</taxon>
    </lineage>
</organism>
<reference evidence="4" key="1">
    <citation type="journal article" date="2019" name="Int. J. Syst. Evol. Microbiol.">
        <title>The Global Catalogue of Microorganisms (GCM) 10K type strain sequencing project: providing services to taxonomists for standard genome sequencing and annotation.</title>
        <authorList>
            <consortium name="The Broad Institute Genomics Platform"/>
            <consortium name="The Broad Institute Genome Sequencing Center for Infectious Disease"/>
            <person name="Wu L."/>
            <person name="Ma J."/>
        </authorList>
    </citation>
    <scope>NUCLEOTIDE SEQUENCE [LARGE SCALE GENOMIC DNA]</scope>
    <source>
        <strain evidence="4">CGMCC 1.16275</strain>
    </source>
</reference>
<keyword evidence="4" id="KW-1185">Reference proteome</keyword>
<dbReference type="Pfam" id="PF06796">
    <property type="entry name" value="NapE"/>
    <property type="match status" value="1"/>
</dbReference>
<protein>
    <submittedName>
        <fullName evidence="3">Periplasmic nitrate reductase, NapE protein</fullName>
    </submittedName>
</protein>
<evidence type="ECO:0000313" key="4">
    <source>
        <dbReference type="Proteomes" id="UP001596456"/>
    </source>
</evidence>
<dbReference type="InterPro" id="IPR010649">
    <property type="entry name" value="NapE_TorE"/>
</dbReference>
<dbReference type="RefSeq" id="WP_377355441.1">
    <property type="nucleotide sequence ID" value="NZ_JBHTCM010000003.1"/>
</dbReference>
<accession>A0ABW2KR94</accession>
<proteinExistence type="predicted"/>
<evidence type="ECO:0000256" key="1">
    <source>
        <dbReference type="SAM" id="MobiDB-lite"/>
    </source>
</evidence>
<dbReference type="Proteomes" id="UP001596456">
    <property type="component" value="Unassembled WGS sequence"/>
</dbReference>